<gene>
    <name evidence="1" type="ORF">PAECIP111802_05164</name>
</gene>
<accession>A0ABM8VNZ7</accession>
<protein>
    <recommendedName>
        <fullName evidence="3">Exo-alpha-sialidase</fullName>
    </recommendedName>
</protein>
<evidence type="ECO:0008006" key="3">
    <source>
        <dbReference type="Google" id="ProtNLM"/>
    </source>
</evidence>
<organism evidence="1 2">
    <name type="scientific">Paenibacillus allorhizosphaerae</name>
    <dbReference type="NCBI Taxonomy" id="2849866"/>
    <lineage>
        <taxon>Bacteria</taxon>
        <taxon>Bacillati</taxon>
        <taxon>Bacillota</taxon>
        <taxon>Bacilli</taxon>
        <taxon>Bacillales</taxon>
        <taxon>Paenibacillaceae</taxon>
        <taxon>Paenibacillus</taxon>
    </lineage>
</organism>
<name>A0ABM8VNZ7_9BACL</name>
<dbReference type="Proteomes" id="UP000730618">
    <property type="component" value="Unassembled WGS sequence"/>
</dbReference>
<sequence length="423" mass="47157">MIDQLQPGAVRPLADDYVTVYESPDPAGVYCYSPAIIVLPGGRIVATIDLGGKGIVNLDGPKGSRNGYIVQGKVFVSDDGGSSWRHTADFPFLHARPFLAGGALYVLGHCVNIMIMRSDDGGETWSEPVLLTEEGDWHQAPCNVHYTEENVYLVMENIVPNDLAIWPVSCMEPVLMRARLDADLMKAESWTYASKLSARDAFPSEALDYFGVPFFTETPHHRAGQVNCAPIGWLETNVVQFTDPNHYWHDPEGKTFYLWARAHTGGTGYAAIAKVVENPDGTMTTMLATAPSGKRAVFVPCPGGQMKFHILYDEPSKLYWLLSSQSTDSMTRKEKLPPDRFDLPNNERHRLQLHYSRNCIDWCFAGIVSIGATARESRHYASMAIDGDDLYVLSRSGDHRARDAHNGNLITFHKIRNFRSLLY</sequence>
<evidence type="ECO:0000313" key="2">
    <source>
        <dbReference type="Proteomes" id="UP000730618"/>
    </source>
</evidence>
<reference evidence="1 2" key="1">
    <citation type="submission" date="2021-06" db="EMBL/GenBank/DDBJ databases">
        <authorList>
            <person name="Criscuolo A."/>
        </authorList>
    </citation>
    <scope>NUCLEOTIDE SEQUENCE [LARGE SCALE GENOMIC DNA]</scope>
    <source>
        <strain evidence="2">CIP 111802</strain>
    </source>
</reference>
<evidence type="ECO:0000313" key="1">
    <source>
        <dbReference type="EMBL" id="CAG7652210.1"/>
    </source>
</evidence>
<dbReference type="RefSeq" id="WP_218101389.1">
    <property type="nucleotide sequence ID" value="NZ_CAJVCE010000017.1"/>
</dbReference>
<dbReference type="EMBL" id="CAJVCE010000017">
    <property type="protein sequence ID" value="CAG7652210.1"/>
    <property type="molecule type" value="Genomic_DNA"/>
</dbReference>
<proteinExistence type="predicted"/>
<dbReference type="CDD" id="cd15482">
    <property type="entry name" value="Sialidase_non-viral"/>
    <property type="match status" value="1"/>
</dbReference>
<comment type="caution">
    <text evidence="1">The sequence shown here is derived from an EMBL/GenBank/DDBJ whole genome shotgun (WGS) entry which is preliminary data.</text>
</comment>
<keyword evidence="2" id="KW-1185">Reference proteome</keyword>